<comment type="catalytic activity">
    <reaction evidence="5">
        <text>a 5'-end (N(2),N(7)-dimethyl 5'-triphosphoguanosine)-ribonucleoside in snRNA + S-adenosyl-L-methionine = a 5'-end (N(2),N(2),N(7)-trimethyl 5'-triphosphoguanosine)-ribonucleoside in snRNA + S-adenosyl-L-homocysteine + H(+)</text>
        <dbReference type="Rhea" id="RHEA:78479"/>
        <dbReference type="Rhea" id="RHEA-COMP:19087"/>
        <dbReference type="Rhea" id="RHEA-COMP:19089"/>
        <dbReference type="ChEBI" id="CHEBI:15378"/>
        <dbReference type="ChEBI" id="CHEBI:57856"/>
        <dbReference type="ChEBI" id="CHEBI:59789"/>
        <dbReference type="ChEBI" id="CHEBI:167623"/>
        <dbReference type="ChEBI" id="CHEBI:172880"/>
    </reaction>
    <physiologicalReaction direction="left-to-right" evidence="5">
        <dbReference type="Rhea" id="RHEA:78480"/>
    </physiologicalReaction>
</comment>
<dbReference type="SUPFAM" id="SSF53335">
    <property type="entry name" value="S-adenosyl-L-methionine-dependent methyltransferases"/>
    <property type="match status" value="1"/>
</dbReference>
<dbReference type="RefSeq" id="XP_050943854.1">
    <property type="nucleotide sequence ID" value="XM_051087897.1"/>
</dbReference>
<dbReference type="InterPro" id="IPR001202">
    <property type="entry name" value="WW_dom"/>
</dbReference>
<feature type="domain" description="WW" evidence="9">
    <location>
        <begin position="315"/>
        <end position="343"/>
    </location>
</feature>
<dbReference type="Pfam" id="PF09445">
    <property type="entry name" value="Methyltransf_15"/>
    <property type="match status" value="1"/>
</dbReference>
<proteinExistence type="inferred from homology"/>
<evidence type="ECO:0000256" key="6">
    <source>
        <dbReference type="ARBA" id="ARBA00049075"/>
    </source>
</evidence>
<evidence type="ECO:0000256" key="1">
    <source>
        <dbReference type="ARBA" id="ARBA00018517"/>
    </source>
</evidence>
<evidence type="ECO:0000256" key="2">
    <source>
        <dbReference type="ARBA" id="ARBA00025783"/>
    </source>
</evidence>
<evidence type="ECO:0000256" key="4">
    <source>
        <dbReference type="ARBA" id="ARBA00048740"/>
    </source>
</evidence>
<organism evidence="10 11">
    <name type="scientific">Cucumis melo</name>
    <name type="common">Muskmelon</name>
    <dbReference type="NCBI Taxonomy" id="3656"/>
    <lineage>
        <taxon>Eukaryota</taxon>
        <taxon>Viridiplantae</taxon>
        <taxon>Streptophyta</taxon>
        <taxon>Embryophyta</taxon>
        <taxon>Tracheophyta</taxon>
        <taxon>Spermatophyta</taxon>
        <taxon>Magnoliopsida</taxon>
        <taxon>eudicotyledons</taxon>
        <taxon>Gunneridae</taxon>
        <taxon>Pentapetalae</taxon>
        <taxon>rosids</taxon>
        <taxon>fabids</taxon>
        <taxon>Cucurbitales</taxon>
        <taxon>Cucurbitaceae</taxon>
        <taxon>Benincaseae</taxon>
        <taxon>Cucumis</taxon>
    </lineage>
</organism>
<evidence type="ECO:0000313" key="10">
    <source>
        <dbReference type="Proteomes" id="UP001652600"/>
    </source>
</evidence>
<reference evidence="11" key="1">
    <citation type="submission" date="2025-08" db="UniProtKB">
        <authorList>
            <consortium name="RefSeq"/>
        </authorList>
    </citation>
    <scope>IDENTIFICATION</scope>
    <source>
        <tissue evidence="11">Stem</tissue>
    </source>
</reference>
<comment type="catalytic activity">
    <reaction evidence="6">
        <text>a 5'-end (N(7)-methyl 5'-triphosphoguanosine)-ribonucleoside in snRNA + S-adenosyl-L-methionine = a 5'-end (N(2),N(7)-dimethyl 5'-triphosphoguanosine)-ribonucleoside in snRNA + S-adenosyl-L-homocysteine + H(+)</text>
        <dbReference type="Rhea" id="RHEA:78471"/>
        <dbReference type="Rhea" id="RHEA-COMP:19085"/>
        <dbReference type="Rhea" id="RHEA-COMP:19087"/>
        <dbReference type="ChEBI" id="CHEBI:15378"/>
        <dbReference type="ChEBI" id="CHEBI:57856"/>
        <dbReference type="ChEBI" id="CHEBI:59789"/>
        <dbReference type="ChEBI" id="CHEBI:156461"/>
        <dbReference type="ChEBI" id="CHEBI:172880"/>
    </reaction>
    <physiologicalReaction direction="left-to-right" evidence="6">
        <dbReference type="Rhea" id="RHEA:78472"/>
    </physiologicalReaction>
</comment>
<feature type="region of interest" description="Disordered" evidence="8">
    <location>
        <begin position="251"/>
        <end position="270"/>
    </location>
</feature>
<evidence type="ECO:0000313" key="11">
    <source>
        <dbReference type="RefSeq" id="XP_050943854.1"/>
    </source>
</evidence>
<comment type="similarity">
    <text evidence="2">Belongs to the methyltransferase superfamily. Trimethylguanosine synthase family.</text>
</comment>
<dbReference type="GeneID" id="103493545"/>
<gene>
    <name evidence="11" type="primary">LOC103493545</name>
</gene>
<evidence type="ECO:0000256" key="5">
    <source>
        <dbReference type="ARBA" id="ARBA00048763"/>
    </source>
</evidence>
<dbReference type="InterPro" id="IPR036020">
    <property type="entry name" value="WW_dom_sf"/>
</dbReference>
<dbReference type="PROSITE" id="PS01159">
    <property type="entry name" value="WW_DOMAIN_1"/>
    <property type="match status" value="1"/>
</dbReference>
<protein>
    <recommendedName>
        <fullName evidence="1">Trimethylguanosine synthase</fullName>
    </recommendedName>
    <alternativeName>
        <fullName evidence="7">Cap-specific guanine-N(2) methyltransferase</fullName>
    </alternativeName>
</protein>
<comment type="catalytic activity">
    <reaction evidence="3">
        <text>a 5'-end (N(2),N(7)-dimethyl 5'-triphosphoguanosine)-ribonucleoside in snoRNA + S-adenosyl-L-methionine = a 5'-end (N(2),N(2),N(7)-trimethyl 5'-triphosphoguanosine)-ribonucleoside in snoRNA + S-adenosyl-L-homocysteine + H(+)</text>
        <dbReference type="Rhea" id="RHEA:78507"/>
        <dbReference type="Rhea" id="RHEA-COMP:19088"/>
        <dbReference type="Rhea" id="RHEA-COMP:19090"/>
        <dbReference type="ChEBI" id="CHEBI:15378"/>
        <dbReference type="ChEBI" id="CHEBI:57856"/>
        <dbReference type="ChEBI" id="CHEBI:59789"/>
        <dbReference type="ChEBI" id="CHEBI:167623"/>
        <dbReference type="ChEBI" id="CHEBI:172880"/>
    </reaction>
    <physiologicalReaction direction="left-to-right" evidence="3">
        <dbReference type="Rhea" id="RHEA:78508"/>
    </physiologicalReaction>
</comment>
<dbReference type="SUPFAM" id="SSF51045">
    <property type="entry name" value="WW domain"/>
    <property type="match status" value="1"/>
</dbReference>
<evidence type="ECO:0000256" key="8">
    <source>
        <dbReference type="SAM" id="MobiDB-lite"/>
    </source>
</evidence>
<dbReference type="InterPro" id="IPR019012">
    <property type="entry name" value="RNA_cap_Gua-N2-MeTrfase"/>
</dbReference>
<keyword evidence="10" id="KW-1185">Reference proteome</keyword>
<dbReference type="PANTHER" id="PTHR14741">
    <property type="entry name" value="S-ADENOSYLMETHIONINE-DEPENDENT METHYLTRANSFERASE RELATED"/>
    <property type="match status" value="1"/>
</dbReference>
<comment type="catalytic activity">
    <reaction evidence="4">
        <text>a 5'-end (N(7)-methyl 5'-triphosphoguanosine)-ribonucleoside in snoRNA + S-adenosyl-L-methionine = a 5'-end (N(2),N(7)-dimethyl 5'-triphosphoguanosine)-ribonucleoside in snoRNA + S-adenosyl-L-homocysteine + H(+)</text>
        <dbReference type="Rhea" id="RHEA:78475"/>
        <dbReference type="Rhea" id="RHEA-COMP:19086"/>
        <dbReference type="Rhea" id="RHEA-COMP:19088"/>
        <dbReference type="ChEBI" id="CHEBI:15378"/>
        <dbReference type="ChEBI" id="CHEBI:57856"/>
        <dbReference type="ChEBI" id="CHEBI:59789"/>
        <dbReference type="ChEBI" id="CHEBI:156461"/>
        <dbReference type="ChEBI" id="CHEBI:172880"/>
    </reaction>
    <physiologicalReaction direction="left-to-right" evidence="4">
        <dbReference type="Rhea" id="RHEA:78476"/>
    </physiologicalReaction>
</comment>
<dbReference type="CDD" id="cd02440">
    <property type="entry name" value="AdoMet_MTases"/>
    <property type="match status" value="1"/>
</dbReference>
<dbReference type="Gene3D" id="3.40.50.150">
    <property type="entry name" value="Vaccinia Virus protein VP39"/>
    <property type="match status" value="1"/>
</dbReference>
<name>A0ABM3L1E2_CUCME</name>
<evidence type="ECO:0000256" key="3">
    <source>
        <dbReference type="ARBA" id="ARBA00047418"/>
    </source>
</evidence>
<dbReference type="Gene3D" id="2.20.70.10">
    <property type="match status" value="1"/>
</dbReference>
<evidence type="ECO:0000256" key="7">
    <source>
        <dbReference type="ARBA" id="ARBA00049790"/>
    </source>
</evidence>
<dbReference type="Proteomes" id="UP001652600">
    <property type="component" value="Chromosome 7"/>
</dbReference>
<accession>A0ABM3L1E2</accession>
<dbReference type="PROSITE" id="PS50020">
    <property type="entry name" value="WW_DOMAIN_2"/>
    <property type="match status" value="1"/>
</dbReference>
<sequence>MGSCNEESEDEPGVSAIRALGSLFKLTEVFLWDDETEIARRLESRLALDADDANNEKPVEKICSTISGISLLPEDIELTEQMNALGLPLSFHTNKEPKRIGITMGKRKATVKHSRIQQGFLDKEVEFPKASMREEIIANNTFNDDAIGSLCCYSMVNQSETSDRDVVLDTNETHVIFDGDISRNSSGVISGAIEEQFCDVTCDIVLNNGGDHELSSDDAVLGDHIKVRSSSIGLDKDHSSRLCTTGLDVGHGKQEEVEPSMESEGSSTTFQDTEVQNIDVDSGIGLPEVAEPCHMGADYNENDQVVGCIHESGDWMVYWDSFYMRNYFYNIKSQESTWNPPSGLEHFASSDANFTPNESIAEVPKMDVLEDVKSEDICGVLGDTKCMNLLGDNVHCQPPDALLEGSSSLFEGSESSAFVNTSVNCNKDEPQAWLMSCRNTRENIGRSCEGHAKQSCCENCTNGSQLIVAHDASEQKTFSHHKPSNMHSPGIDYVTIDDDEGTAGLTTSGVSLMLQQEDHIDGDMHFGNGPIICTLGTDQNLSVRYRKKKTKRTRRRAQLSDRNEEFRSFAITEEYPTSITKYWCQRYQLFSRFDDGIKMDKEGWFSVTPEPIARHHASRCGSNMIIDSFTGVGGNAIQFSQRAKHVIAIDIDPTKIRYAQHNAAIYGVEDQIDFLKGDFFRLAPHLKNVVGFYLLQADVIFLSPPWGGPDYARVDIYDLTKLKPHDGYFLFNVAKKIAPLIVMFLPKNVNLNQLAELSLSSDPPWSLEVEKNFLNGKLKAITAYFSNDSMNKNNVT</sequence>
<evidence type="ECO:0000259" key="9">
    <source>
        <dbReference type="PROSITE" id="PS50020"/>
    </source>
</evidence>
<dbReference type="InterPro" id="IPR029063">
    <property type="entry name" value="SAM-dependent_MTases_sf"/>
</dbReference>
<dbReference type="PANTHER" id="PTHR14741:SF32">
    <property type="entry name" value="TRIMETHYLGUANOSINE SYNTHASE"/>
    <property type="match status" value="1"/>
</dbReference>